<dbReference type="Gene3D" id="3.10.129.10">
    <property type="entry name" value="Hotdog Thioesterase"/>
    <property type="match status" value="1"/>
</dbReference>
<dbReference type="InterPro" id="IPR029069">
    <property type="entry name" value="HotDog_dom_sf"/>
</dbReference>
<dbReference type="InterPro" id="IPR027961">
    <property type="entry name" value="DUF4442"/>
</dbReference>
<comment type="caution">
    <text evidence="1">The sequence shown here is derived from an EMBL/GenBank/DDBJ whole genome shotgun (WGS) entry which is preliminary data.</text>
</comment>
<dbReference type="Proteomes" id="UP000031307">
    <property type="component" value="Unassembled WGS sequence"/>
</dbReference>
<protein>
    <recommendedName>
        <fullName evidence="3">DUF4442 domain-containing protein</fullName>
    </recommendedName>
</protein>
<evidence type="ECO:0000313" key="2">
    <source>
        <dbReference type="Proteomes" id="UP000031307"/>
    </source>
</evidence>
<gene>
    <name evidence="1" type="ORF">DB43_DP00520</name>
</gene>
<dbReference type="SUPFAM" id="SSF54637">
    <property type="entry name" value="Thioesterase/thiol ester dehydrase-isomerase"/>
    <property type="match status" value="1"/>
</dbReference>
<reference evidence="1 2" key="1">
    <citation type="journal article" date="2014" name="Mol. Biol. Evol.">
        <title>Massive expansion of Ubiquitination-related gene families within the Chlamydiae.</title>
        <authorList>
            <person name="Domman D."/>
            <person name="Collingro A."/>
            <person name="Lagkouvardos I."/>
            <person name="Gehre L."/>
            <person name="Weinmaier T."/>
            <person name="Rattei T."/>
            <person name="Subtil A."/>
            <person name="Horn M."/>
        </authorList>
    </citation>
    <scope>NUCLEOTIDE SEQUENCE [LARGE SCALE GENOMIC DNA]</scope>
    <source>
        <strain evidence="1 2">OEW1</strain>
    </source>
</reference>
<dbReference type="EMBL" id="JSAM01000010">
    <property type="protein sequence ID" value="KIA78695.1"/>
    <property type="molecule type" value="Genomic_DNA"/>
</dbReference>
<evidence type="ECO:0000313" key="1">
    <source>
        <dbReference type="EMBL" id="KIA78695.1"/>
    </source>
</evidence>
<dbReference type="RefSeq" id="WP_006341338.1">
    <property type="nucleotide sequence ID" value="NZ_BAWW01000057.1"/>
</dbReference>
<evidence type="ECO:0008006" key="3">
    <source>
        <dbReference type="Google" id="ProtNLM"/>
    </source>
</evidence>
<accession>A0A0C1CCV5</accession>
<sequence>MALMRKIKASPKLWNLWPPFLFAGIKIVEVAKDYRRIVTKLILRSWNTNYVGTQYGGSIYSMADPFYMIMLIKNLSSDYEVWDKSATIRYLRPGRTDLLAEFTLSQEEIDSILSTLQTQSRMLWNKKIFIKDTHGEQIAEVEKVISIRKKLTMSLTMPE</sequence>
<dbReference type="Pfam" id="PF14539">
    <property type="entry name" value="DUF4442"/>
    <property type="match status" value="1"/>
</dbReference>
<organism evidence="1 2">
    <name type="scientific">Parachlamydia acanthamoebae</name>
    <dbReference type="NCBI Taxonomy" id="83552"/>
    <lineage>
        <taxon>Bacteria</taxon>
        <taxon>Pseudomonadati</taxon>
        <taxon>Chlamydiota</taxon>
        <taxon>Chlamydiia</taxon>
        <taxon>Parachlamydiales</taxon>
        <taxon>Parachlamydiaceae</taxon>
        <taxon>Parachlamydia</taxon>
    </lineage>
</organism>
<name>A0A0C1CCV5_9BACT</name>
<dbReference type="AlphaFoldDB" id="A0A0C1CCV5"/>
<proteinExistence type="predicted"/>
<dbReference type="PATRIC" id="fig|83552.4.peg.131"/>